<evidence type="ECO:0000256" key="7">
    <source>
        <dbReference type="SAM" id="MobiDB-lite"/>
    </source>
</evidence>
<dbReference type="InterPro" id="IPR023828">
    <property type="entry name" value="Peptidase_S8_Ser-AS"/>
</dbReference>
<comment type="similarity">
    <text evidence="1 5 6">Belongs to the peptidase S8 family.</text>
</comment>
<evidence type="ECO:0000313" key="9">
    <source>
        <dbReference type="EMBL" id="GAA5199318.1"/>
    </source>
</evidence>
<dbReference type="CDD" id="cd07487">
    <property type="entry name" value="Peptidases_S8_1"/>
    <property type="match status" value="1"/>
</dbReference>
<evidence type="ECO:0000256" key="2">
    <source>
        <dbReference type="ARBA" id="ARBA00022670"/>
    </source>
</evidence>
<dbReference type="Proteomes" id="UP001501570">
    <property type="component" value="Unassembled WGS sequence"/>
</dbReference>
<dbReference type="Gene3D" id="3.40.50.200">
    <property type="entry name" value="Peptidase S8/S53 domain"/>
    <property type="match status" value="1"/>
</dbReference>
<feature type="region of interest" description="Disordered" evidence="7">
    <location>
        <begin position="186"/>
        <end position="207"/>
    </location>
</feature>
<dbReference type="InterPro" id="IPR000209">
    <property type="entry name" value="Peptidase_S8/S53_dom"/>
</dbReference>
<feature type="active site" description="Charge relay system" evidence="5">
    <location>
        <position position="291"/>
    </location>
</feature>
<keyword evidence="4 5" id="KW-0720">Serine protease</keyword>
<keyword evidence="10" id="KW-1185">Reference proteome</keyword>
<dbReference type="PROSITE" id="PS00136">
    <property type="entry name" value="SUBTILASE_ASP"/>
    <property type="match status" value="1"/>
</dbReference>
<feature type="compositionally biased region" description="Low complexity" evidence="7">
    <location>
        <begin position="188"/>
        <end position="207"/>
    </location>
</feature>
<organism evidence="9 10">
    <name type="scientific">Rugosimonospora acidiphila</name>
    <dbReference type="NCBI Taxonomy" id="556531"/>
    <lineage>
        <taxon>Bacteria</taxon>
        <taxon>Bacillati</taxon>
        <taxon>Actinomycetota</taxon>
        <taxon>Actinomycetes</taxon>
        <taxon>Micromonosporales</taxon>
        <taxon>Micromonosporaceae</taxon>
        <taxon>Rugosimonospora</taxon>
    </lineage>
</organism>
<dbReference type="PANTHER" id="PTHR43399">
    <property type="entry name" value="SUBTILISIN-RELATED"/>
    <property type="match status" value="1"/>
</dbReference>
<dbReference type="InterPro" id="IPR015500">
    <property type="entry name" value="Peptidase_S8_subtilisin-rel"/>
</dbReference>
<keyword evidence="3 5" id="KW-0378">Hydrolase</keyword>
<dbReference type="SUPFAM" id="SSF52743">
    <property type="entry name" value="Subtilisin-like"/>
    <property type="match status" value="1"/>
</dbReference>
<name>A0ABP9SMS5_9ACTN</name>
<keyword evidence="2 5" id="KW-0645">Protease</keyword>
<evidence type="ECO:0000256" key="6">
    <source>
        <dbReference type="RuleBase" id="RU003355"/>
    </source>
</evidence>
<evidence type="ECO:0000313" key="10">
    <source>
        <dbReference type="Proteomes" id="UP001501570"/>
    </source>
</evidence>
<feature type="compositionally biased region" description="Low complexity" evidence="7">
    <location>
        <begin position="136"/>
        <end position="156"/>
    </location>
</feature>
<dbReference type="PROSITE" id="PS00138">
    <property type="entry name" value="SUBTILASE_SER"/>
    <property type="match status" value="1"/>
</dbReference>
<dbReference type="PANTHER" id="PTHR43399:SF4">
    <property type="entry name" value="CELL WALL-ASSOCIATED PROTEASE"/>
    <property type="match status" value="1"/>
</dbReference>
<evidence type="ECO:0000256" key="1">
    <source>
        <dbReference type="ARBA" id="ARBA00011073"/>
    </source>
</evidence>
<gene>
    <name evidence="9" type="ORF">GCM10023322_74680</name>
</gene>
<feature type="active site" description="Charge relay system" evidence="5">
    <location>
        <position position="259"/>
    </location>
</feature>
<sequence>MTPLPAGKTYTVTLLTGDVVTVRTAASGCPQVTVAPAEPGRVVSRSCGPDGHVRVIPADAAGLIGKTLDPRLFDVTTLIQQGYDDAHMASLPVIVQQASGQAAAPLATSLGERRALPSIRATAGREPKRSPATRTGSGASPSAASSSAAGGSVSAGSAASRSTLSARLAGASHVWLDERVRASGMTGAWTSPATPPASTKPTAPVAATPVAAASLRPAATATGPKAPSSPVAADLTQVGAPKAWQAGYTGRGQTVAVLDTGIDATHPDLTGKVVASEDFTGSGDTVDRMGHGTHVAATIAGSGAASGGLHRGVAPDASLVIGKVLDDTGFGTDSGIIAGMQWAAPLASVVSMSLGGDYSDGTDPLSQALDALSAQYGTLFVVAAGNDGLYGDGTIETPGSAAAALTVGAVDGTDTLADFSSLGPDTGSEAPKPDIMAPGVDIVSARAAGTSIGTLIDANYTADSGTSMATPHVAGAAALLHQEHPDWSADQLKAALMDTAAPVHGGDLYGHGAGRVDIGAAIGTPMVGAATVNLGTLSYPQTGTASARVTWANHGSRAATLKLGLTVTDRTGKAAPSGAVALSTGSVPVPAGGHASATVSLDEARLADRPGLYEGVLTARDGATVLHTPVAFFVEPPSYDLTITTTALPGTPDGALASDALVINLDEPSLFTNSVYTSGEPETLRVPAGDYSVIGDVWDTSASRDALAGASEVRVSGPTTVALDGARAKQVTATIAGVATQPQEVGIAAVQYGRTGPGFWTEPGAWGTAAASPPVFSTALSAVDVGTLHTYEVFGLRAPGTGPSPFLYDVARDLNGTVPADPSYVLSAAERARMARIDLTVHRPNIPDSGVSHQRYLEAAPDGVLIGQDGTDDVPASRVDYVTPGWPTVDEAYLTGTSPAAAASLLTETGRITYRPGVRASVDLFGQPLHPDWYDSTDPAPTSECVTSAPSRTRGNLHVELQSLTDSHERFNCMSSFWPVPASDAPTLSLSRDGQRLGSVNGFLGDFTVPAAAGSYALTLNEDASSLMPVSTRSTTTWTFRSAGPSGDGSIPLPLLSVDYGLPMDANNHPTGSQATFSVSQASGLSTQDITGMSVWTSTDDGTTWQPATVHRAAAARFAVTLPAASSGQAVSLRVSATGSAGSGIDQTIIRAYIAS</sequence>
<feature type="region of interest" description="Disordered" evidence="7">
    <location>
        <begin position="113"/>
        <end position="156"/>
    </location>
</feature>
<dbReference type="InterPro" id="IPR023827">
    <property type="entry name" value="Peptidase_S8_Asp-AS"/>
</dbReference>
<dbReference type="PRINTS" id="PR00723">
    <property type="entry name" value="SUBTILISIN"/>
</dbReference>
<evidence type="ECO:0000256" key="3">
    <source>
        <dbReference type="ARBA" id="ARBA00022801"/>
    </source>
</evidence>
<evidence type="ECO:0000259" key="8">
    <source>
        <dbReference type="Pfam" id="PF00082"/>
    </source>
</evidence>
<feature type="domain" description="Peptidase S8/S53" evidence="8">
    <location>
        <begin position="250"/>
        <end position="512"/>
    </location>
</feature>
<accession>A0ABP9SMS5</accession>
<dbReference type="Pfam" id="PF00082">
    <property type="entry name" value="Peptidase_S8"/>
    <property type="match status" value="1"/>
</dbReference>
<dbReference type="InterPro" id="IPR051048">
    <property type="entry name" value="Peptidase_S8/S53_subtilisin"/>
</dbReference>
<reference evidence="10" key="1">
    <citation type="journal article" date="2019" name="Int. J. Syst. Evol. Microbiol.">
        <title>The Global Catalogue of Microorganisms (GCM) 10K type strain sequencing project: providing services to taxonomists for standard genome sequencing and annotation.</title>
        <authorList>
            <consortium name="The Broad Institute Genomics Platform"/>
            <consortium name="The Broad Institute Genome Sequencing Center for Infectious Disease"/>
            <person name="Wu L."/>
            <person name="Ma J."/>
        </authorList>
    </citation>
    <scope>NUCLEOTIDE SEQUENCE [LARGE SCALE GENOMIC DNA]</scope>
    <source>
        <strain evidence="10">JCM 18304</strain>
    </source>
</reference>
<proteinExistence type="inferred from homology"/>
<protein>
    <submittedName>
        <fullName evidence="9">S8 family serine peptidase</fullName>
    </submittedName>
</protein>
<dbReference type="PROSITE" id="PS51892">
    <property type="entry name" value="SUBTILASE"/>
    <property type="match status" value="1"/>
</dbReference>
<feature type="active site" description="Charge relay system" evidence="5">
    <location>
        <position position="467"/>
    </location>
</feature>
<dbReference type="InterPro" id="IPR036852">
    <property type="entry name" value="Peptidase_S8/S53_dom_sf"/>
</dbReference>
<dbReference type="EMBL" id="BAABJQ010000037">
    <property type="protein sequence ID" value="GAA5199318.1"/>
    <property type="molecule type" value="Genomic_DNA"/>
</dbReference>
<comment type="caution">
    <text evidence="9">The sequence shown here is derived from an EMBL/GenBank/DDBJ whole genome shotgun (WGS) entry which is preliminary data.</text>
</comment>
<evidence type="ECO:0000256" key="4">
    <source>
        <dbReference type="ARBA" id="ARBA00022825"/>
    </source>
</evidence>
<evidence type="ECO:0000256" key="5">
    <source>
        <dbReference type="PROSITE-ProRule" id="PRU01240"/>
    </source>
</evidence>